<protein>
    <submittedName>
        <fullName evidence="1 3">Uncharacterized protein</fullName>
    </submittedName>
</protein>
<accession>A0A090L2V7</accession>
<dbReference type="OrthoDB" id="5850559at2759"/>
<organism evidence="1">
    <name type="scientific">Strongyloides ratti</name>
    <name type="common">Parasitic roundworm</name>
    <dbReference type="NCBI Taxonomy" id="34506"/>
    <lineage>
        <taxon>Eukaryota</taxon>
        <taxon>Metazoa</taxon>
        <taxon>Ecdysozoa</taxon>
        <taxon>Nematoda</taxon>
        <taxon>Chromadorea</taxon>
        <taxon>Rhabditida</taxon>
        <taxon>Tylenchina</taxon>
        <taxon>Panagrolaimomorpha</taxon>
        <taxon>Strongyloidoidea</taxon>
        <taxon>Strongyloididae</taxon>
        <taxon>Strongyloides</taxon>
    </lineage>
</organism>
<gene>
    <name evidence="1 3 4" type="ORF">SRAE_1000229800</name>
</gene>
<dbReference type="WormBase" id="SRAE_1000229800">
    <property type="protein sequence ID" value="SRP01968"/>
    <property type="gene ID" value="WBGene00258912"/>
</dbReference>
<proteinExistence type="predicted"/>
<dbReference type="AlphaFoldDB" id="A0A090L2V7"/>
<sequence>MARCIHGVMTTSDDSYLLPEPSSGSPFQTRLPVTTSRSCFKRFYESMFRCCRNMLRRKRSLHSRTLRLGYGPISGSHSNFVPNKFFFNNLNSF</sequence>
<dbReference type="RefSeq" id="XP_024503243.1">
    <property type="nucleotide sequence ID" value="XM_024649357.1"/>
</dbReference>
<dbReference type="EMBL" id="LN609528">
    <property type="protein sequence ID" value="CEF64042.1"/>
    <property type="molecule type" value="Genomic_DNA"/>
</dbReference>
<dbReference type="CTD" id="36376407"/>
<dbReference type="WBParaSite" id="SRAE_1000229800.1">
    <property type="protein sequence ID" value="SRAE_1000229800.1"/>
    <property type="gene ID" value="WBGene00258912"/>
</dbReference>
<evidence type="ECO:0000313" key="2">
    <source>
        <dbReference type="Proteomes" id="UP000035682"/>
    </source>
</evidence>
<dbReference type="STRING" id="34506.A0A090L2V7"/>
<evidence type="ECO:0000313" key="1">
    <source>
        <dbReference type="EMBL" id="CEF64042.1"/>
    </source>
</evidence>
<keyword evidence="2" id="KW-1185">Reference proteome</keyword>
<name>A0A090L2V7_STRRB</name>
<dbReference type="Proteomes" id="UP000035682">
    <property type="component" value="Unplaced"/>
</dbReference>
<evidence type="ECO:0000313" key="3">
    <source>
        <dbReference type="WBParaSite" id="SRAE_1000229800.1"/>
    </source>
</evidence>
<evidence type="ECO:0000313" key="4">
    <source>
        <dbReference type="WormBase" id="SRAE_1000229800"/>
    </source>
</evidence>
<reference evidence="1 2" key="1">
    <citation type="submission" date="2014-09" db="EMBL/GenBank/DDBJ databases">
        <authorList>
            <person name="Martin A.A."/>
        </authorList>
    </citation>
    <scope>NUCLEOTIDE SEQUENCE</scope>
    <source>
        <strain evidence="2">ED321</strain>
        <strain evidence="1">ED321 Heterogonic</strain>
    </source>
</reference>
<reference evidence="3" key="2">
    <citation type="submission" date="2020-12" db="UniProtKB">
        <authorList>
            <consortium name="WormBaseParasite"/>
        </authorList>
    </citation>
    <scope>IDENTIFICATION</scope>
</reference>
<dbReference type="GeneID" id="36376407"/>